<evidence type="ECO:0000256" key="9">
    <source>
        <dbReference type="PROSITE-ProRule" id="PRU00108"/>
    </source>
</evidence>
<sequence length="251" mass="27563">MNAPTLHHYQSPFSTNWHQAPGLQRTSISSLYGGGGFPSYHSVADWGLSHNTSTSSMSTGGHSNNTAAHLLSRDHPASEFLATAQSHPVSASHGHLSSVDVNAATVLGYNNPLESMFNAQFNKTSIPLSPKSTTASSDSKSADSNSDSSYQLDLSSKPRKERTAFSKHQIKELEKEFSVHNYLTRLRRYEIAVALDLTERQVKVWFQNRRMKWKRVKGATLAKDKVTGQLKPLTIPAPNATILASDSESPR</sequence>
<keyword evidence="7" id="KW-0804">Transcription</keyword>
<dbReference type="GO" id="GO:0000981">
    <property type="term" value="F:DNA-binding transcription factor activity, RNA polymerase II-specific"/>
    <property type="evidence" value="ECO:0007669"/>
    <property type="project" value="InterPro"/>
</dbReference>
<dbReference type="InterPro" id="IPR017970">
    <property type="entry name" value="Homeobox_CS"/>
</dbReference>
<organism evidence="12 13">
    <name type="scientific">Owenia fusiformis</name>
    <name type="common">Polychaete worm</name>
    <dbReference type="NCBI Taxonomy" id="6347"/>
    <lineage>
        <taxon>Eukaryota</taxon>
        <taxon>Metazoa</taxon>
        <taxon>Spiralia</taxon>
        <taxon>Lophotrochozoa</taxon>
        <taxon>Annelida</taxon>
        <taxon>Polychaeta</taxon>
        <taxon>Sedentaria</taxon>
        <taxon>Canalipalpata</taxon>
        <taxon>Sabellida</taxon>
        <taxon>Oweniida</taxon>
        <taxon>Oweniidae</taxon>
        <taxon>Owenia</taxon>
    </lineage>
</organism>
<keyword evidence="4 9" id="KW-0238">DNA-binding</keyword>
<protein>
    <submittedName>
        <fullName evidence="12">Uncharacterized protein</fullName>
    </submittedName>
</protein>
<dbReference type="AlphaFoldDB" id="A0A8J1UWG1"/>
<feature type="DNA-binding region" description="Homeobox" evidence="9">
    <location>
        <begin position="158"/>
        <end position="217"/>
    </location>
</feature>
<dbReference type="EMBL" id="CAIIXF020000001">
    <property type="protein sequence ID" value="CAH1772543.1"/>
    <property type="molecule type" value="Genomic_DNA"/>
</dbReference>
<dbReference type="Gene3D" id="1.10.10.60">
    <property type="entry name" value="Homeodomain-like"/>
    <property type="match status" value="1"/>
</dbReference>
<dbReference type="PRINTS" id="PR00024">
    <property type="entry name" value="HOMEOBOX"/>
</dbReference>
<evidence type="ECO:0000256" key="1">
    <source>
        <dbReference type="ARBA" id="ARBA00004123"/>
    </source>
</evidence>
<accession>A0A8J1UWG1</accession>
<gene>
    <name evidence="12" type="ORF">OFUS_LOCUS291</name>
</gene>
<comment type="caution">
    <text evidence="12">The sequence shown here is derived from an EMBL/GenBank/DDBJ whole genome shotgun (WGS) entry which is preliminary data.</text>
</comment>
<evidence type="ECO:0000256" key="2">
    <source>
        <dbReference type="ARBA" id="ARBA00022473"/>
    </source>
</evidence>
<evidence type="ECO:0000256" key="6">
    <source>
        <dbReference type="ARBA" id="ARBA00023159"/>
    </source>
</evidence>
<feature type="region of interest" description="Disordered" evidence="11">
    <location>
        <begin position="127"/>
        <end position="163"/>
    </location>
</feature>
<dbReference type="SUPFAM" id="SSF46689">
    <property type="entry name" value="Homeodomain-like"/>
    <property type="match status" value="1"/>
</dbReference>
<keyword evidence="13" id="KW-1185">Reference proteome</keyword>
<dbReference type="SMART" id="SM00389">
    <property type="entry name" value="HOX"/>
    <property type="match status" value="1"/>
</dbReference>
<dbReference type="GO" id="GO:0045944">
    <property type="term" value="P:positive regulation of transcription by RNA polymerase II"/>
    <property type="evidence" value="ECO:0007669"/>
    <property type="project" value="InterPro"/>
</dbReference>
<dbReference type="PANTHER" id="PTHR24328:SF7">
    <property type="entry name" value="BUTTONLESS"/>
    <property type="match status" value="1"/>
</dbReference>
<keyword evidence="5 9" id="KW-0371">Homeobox</keyword>
<keyword evidence="3" id="KW-0805">Transcription regulation</keyword>
<dbReference type="CDD" id="cd00086">
    <property type="entry name" value="homeodomain"/>
    <property type="match status" value="1"/>
</dbReference>
<keyword evidence="6" id="KW-0010">Activator</keyword>
<evidence type="ECO:0000313" key="12">
    <source>
        <dbReference type="EMBL" id="CAH1772543.1"/>
    </source>
</evidence>
<evidence type="ECO:0000313" key="13">
    <source>
        <dbReference type="Proteomes" id="UP000749559"/>
    </source>
</evidence>
<dbReference type="InterPro" id="IPR020479">
    <property type="entry name" value="HD_metazoa"/>
</dbReference>
<keyword evidence="8 9" id="KW-0539">Nucleus</keyword>
<dbReference type="OrthoDB" id="6159439at2759"/>
<dbReference type="InterPro" id="IPR001356">
    <property type="entry name" value="HD"/>
</dbReference>
<dbReference type="PROSITE" id="PS00027">
    <property type="entry name" value="HOMEOBOX_1"/>
    <property type="match status" value="1"/>
</dbReference>
<evidence type="ECO:0000256" key="11">
    <source>
        <dbReference type="SAM" id="MobiDB-lite"/>
    </source>
</evidence>
<reference evidence="12" key="1">
    <citation type="submission" date="2022-03" db="EMBL/GenBank/DDBJ databases">
        <authorList>
            <person name="Martin C."/>
        </authorList>
    </citation>
    <scope>NUCLEOTIDE SEQUENCE</scope>
</reference>
<evidence type="ECO:0000256" key="8">
    <source>
        <dbReference type="ARBA" id="ARBA00023242"/>
    </source>
</evidence>
<dbReference type="InterPro" id="IPR042634">
    <property type="entry name" value="MOX-1/MOX-2"/>
</dbReference>
<evidence type="ECO:0000256" key="5">
    <source>
        <dbReference type="ARBA" id="ARBA00023155"/>
    </source>
</evidence>
<proteinExistence type="predicted"/>
<dbReference type="Pfam" id="PF00046">
    <property type="entry name" value="Homeodomain"/>
    <property type="match status" value="1"/>
</dbReference>
<evidence type="ECO:0000256" key="7">
    <source>
        <dbReference type="ARBA" id="ARBA00023163"/>
    </source>
</evidence>
<dbReference type="InterPro" id="IPR009057">
    <property type="entry name" value="Homeodomain-like_sf"/>
</dbReference>
<evidence type="ECO:0000256" key="4">
    <source>
        <dbReference type="ARBA" id="ARBA00023125"/>
    </source>
</evidence>
<name>A0A8J1UWG1_OWEFU</name>
<dbReference type="GO" id="GO:0005634">
    <property type="term" value="C:nucleus"/>
    <property type="evidence" value="ECO:0007669"/>
    <property type="project" value="UniProtKB-SubCell"/>
</dbReference>
<comment type="subcellular location">
    <subcellularLocation>
        <location evidence="1 9 10">Nucleus</location>
    </subcellularLocation>
</comment>
<dbReference type="Proteomes" id="UP000749559">
    <property type="component" value="Unassembled WGS sequence"/>
</dbReference>
<evidence type="ECO:0000256" key="3">
    <source>
        <dbReference type="ARBA" id="ARBA00023015"/>
    </source>
</evidence>
<feature type="compositionally biased region" description="Low complexity" evidence="11">
    <location>
        <begin position="129"/>
        <end position="149"/>
    </location>
</feature>
<dbReference type="GO" id="GO:0000978">
    <property type="term" value="F:RNA polymerase II cis-regulatory region sequence-specific DNA binding"/>
    <property type="evidence" value="ECO:0007669"/>
    <property type="project" value="TreeGrafter"/>
</dbReference>
<dbReference type="PANTHER" id="PTHR24328">
    <property type="entry name" value="HOMEOBOX PROTEIN MOX"/>
    <property type="match status" value="1"/>
</dbReference>
<keyword evidence="2" id="KW-0217">Developmental protein</keyword>
<dbReference type="PROSITE" id="PS50071">
    <property type="entry name" value="HOMEOBOX_2"/>
    <property type="match status" value="1"/>
</dbReference>
<evidence type="ECO:0000256" key="10">
    <source>
        <dbReference type="RuleBase" id="RU000682"/>
    </source>
</evidence>